<evidence type="ECO:0000313" key="1">
    <source>
        <dbReference type="EMBL" id="CAK9114855.1"/>
    </source>
</evidence>
<organism evidence="1 2">
    <name type="scientific">Durusdinium trenchii</name>
    <dbReference type="NCBI Taxonomy" id="1381693"/>
    <lineage>
        <taxon>Eukaryota</taxon>
        <taxon>Sar</taxon>
        <taxon>Alveolata</taxon>
        <taxon>Dinophyceae</taxon>
        <taxon>Suessiales</taxon>
        <taxon>Symbiodiniaceae</taxon>
        <taxon>Durusdinium</taxon>
    </lineage>
</organism>
<proteinExistence type="predicted"/>
<accession>A0ABP0SRP9</accession>
<dbReference type="Proteomes" id="UP001642484">
    <property type="component" value="Unassembled WGS sequence"/>
</dbReference>
<keyword evidence="2" id="KW-1185">Reference proteome</keyword>
<comment type="caution">
    <text evidence="1">The sequence shown here is derived from an EMBL/GenBank/DDBJ whole genome shotgun (WGS) entry which is preliminary data.</text>
</comment>
<reference evidence="1 2" key="1">
    <citation type="submission" date="2024-02" db="EMBL/GenBank/DDBJ databases">
        <authorList>
            <person name="Chen Y."/>
            <person name="Shah S."/>
            <person name="Dougan E. K."/>
            <person name="Thang M."/>
            <person name="Chan C."/>
        </authorList>
    </citation>
    <scope>NUCLEOTIDE SEQUENCE [LARGE SCALE GENOMIC DNA]</scope>
</reference>
<protein>
    <submittedName>
        <fullName evidence="1">Uncharacterized protein</fullName>
    </submittedName>
</protein>
<gene>
    <name evidence="1" type="ORF">CCMP2556_LOCUS53105</name>
</gene>
<name>A0ABP0SRP9_9DINO</name>
<dbReference type="EMBL" id="CAXAMN010028040">
    <property type="protein sequence ID" value="CAK9114855.1"/>
    <property type="molecule type" value="Genomic_DNA"/>
</dbReference>
<sequence length="407" mass="43352">MPSATGISDTSASVGNPVSCVTSDSLDAIENAPCCRWWQVRIVLLNSSKQVQVSNVGFVDNDVDALEIAGSVTWTPPSDTSQVTGYRTYLCSGSLCSTRAQLGSHVSFSTVTIAQSQTHIGVYAKLQTQSSLEEQSTPATIVLVDEQISAVSKFIKLADLSGVSNTEYDIPLDTETNGSTHLLVCLVSAGVEQSSCDPYLFYDVTESVSDVAFTGQDLDLNELGGIITWSPPAWVVYTQRYLVYLAEDAVGTARSQVETAVPVGTNELQLSANTPRLNFTHFLVYTETSWQEQSTPASLAFQDAVAVATNVVFADSDLDRYEIGGVVTWTPPTDTSQLQGYYVYLAEDATGTGRSLVGQANSASSQLTVPDGTALGSFSYLLVYTASALAEASTPKAVAFTARQPVL</sequence>
<evidence type="ECO:0000313" key="2">
    <source>
        <dbReference type="Proteomes" id="UP001642484"/>
    </source>
</evidence>